<proteinExistence type="predicted"/>
<keyword evidence="4 6" id="KW-1133">Transmembrane helix</keyword>
<comment type="caution">
    <text evidence="7">The sequence shown here is derived from an EMBL/GenBank/DDBJ whole genome shotgun (WGS) entry which is preliminary data.</text>
</comment>
<evidence type="ECO:0000256" key="1">
    <source>
        <dbReference type="ARBA" id="ARBA00004651"/>
    </source>
</evidence>
<dbReference type="PANTHER" id="PTHR30086">
    <property type="entry name" value="ARGININE EXPORTER PROTEIN ARGO"/>
    <property type="match status" value="1"/>
</dbReference>
<keyword evidence="2" id="KW-1003">Cell membrane</keyword>
<evidence type="ECO:0000313" key="7">
    <source>
        <dbReference type="EMBL" id="GLS16641.1"/>
    </source>
</evidence>
<evidence type="ECO:0000256" key="5">
    <source>
        <dbReference type="ARBA" id="ARBA00023136"/>
    </source>
</evidence>
<dbReference type="Proteomes" id="UP001156903">
    <property type="component" value="Unassembled WGS sequence"/>
</dbReference>
<evidence type="ECO:0000313" key="8">
    <source>
        <dbReference type="Proteomes" id="UP001156903"/>
    </source>
</evidence>
<keyword evidence="3 6" id="KW-0812">Transmembrane</keyword>
<keyword evidence="5 6" id="KW-0472">Membrane</keyword>
<gene>
    <name evidence="7" type="ORF">GCM10007935_40840</name>
</gene>
<evidence type="ECO:0000256" key="3">
    <source>
        <dbReference type="ARBA" id="ARBA00022692"/>
    </source>
</evidence>
<feature type="transmembrane region" description="Helical" evidence="6">
    <location>
        <begin position="138"/>
        <end position="161"/>
    </location>
</feature>
<evidence type="ECO:0000256" key="6">
    <source>
        <dbReference type="SAM" id="Phobius"/>
    </source>
</evidence>
<name>A0ABQ6CE81_9BURK</name>
<evidence type="ECO:0000256" key="2">
    <source>
        <dbReference type="ARBA" id="ARBA00022475"/>
    </source>
</evidence>
<accession>A0ABQ6CE81</accession>
<dbReference type="InterPro" id="IPR001123">
    <property type="entry name" value="LeuE-type"/>
</dbReference>
<evidence type="ECO:0000256" key="4">
    <source>
        <dbReference type="ARBA" id="ARBA00022989"/>
    </source>
</evidence>
<dbReference type="Pfam" id="PF01810">
    <property type="entry name" value="LysE"/>
    <property type="match status" value="1"/>
</dbReference>
<dbReference type="EMBL" id="BSPB01000070">
    <property type="protein sequence ID" value="GLS16641.1"/>
    <property type="molecule type" value="Genomic_DNA"/>
</dbReference>
<feature type="transmembrane region" description="Helical" evidence="6">
    <location>
        <begin position="62"/>
        <end position="79"/>
    </location>
</feature>
<dbReference type="PANTHER" id="PTHR30086:SF20">
    <property type="entry name" value="ARGININE EXPORTER PROTEIN ARGO-RELATED"/>
    <property type="match status" value="1"/>
</dbReference>
<protein>
    <submittedName>
        <fullName evidence="7">Lysine transporter LysE</fullName>
    </submittedName>
</protein>
<feature type="transmembrane region" description="Helical" evidence="6">
    <location>
        <begin position="100"/>
        <end position="126"/>
    </location>
</feature>
<feature type="transmembrane region" description="Helical" evidence="6">
    <location>
        <begin position="31"/>
        <end position="56"/>
    </location>
</feature>
<reference evidence="8" key="1">
    <citation type="journal article" date="2019" name="Int. J. Syst. Evol. Microbiol.">
        <title>The Global Catalogue of Microorganisms (GCM) 10K type strain sequencing project: providing services to taxonomists for standard genome sequencing and annotation.</title>
        <authorList>
            <consortium name="The Broad Institute Genomics Platform"/>
            <consortium name="The Broad Institute Genome Sequencing Center for Infectious Disease"/>
            <person name="Wu L."/>
            <person name="Ma J."/>
        </authorList>
    </citation>
    <scope>NUCLEOTIDE SEQUENCE [LARGE SCALE GENOMIC DNA]</scope>
    <source>
        <strain evidence="8">NBRC 109341</strain>
    </source>
</reference>
<comment type="subcellular location">
    <subcellularLocation>
        <location evidence="1">Cell membrane</location>
        <topology evidence="1">Multi-pass membrane protein</topology>
    </subcellularLocation>
</comment>
<sequence length="195" mass="19863">MLIGLSIAAPVGPIGLLTIQRTLDRGMAMGLATGLGAAVADACYGAVGAFGVHWLIGTLQTLRLPLALGGGALLLWLAWRTWRAPLARSAAQAGATDLAGAFAGTVLLTLANPATILSFVAVFGALSGGLAVSVSPLTLIAGVLAGSALWWLLLSAGVAASRQRFTDAWRRRINQVSPLVLAGFAVWQGVLALRG</sequence>
<keyword evidence="8" id="KW-1185">Reference proteome</keyword>
<organism evidence="7 8">
    <name type="scientific">Hydrogenophaga electricum</name>
    <dbReference type="NCBI Taxonomy" id="1230953"/>
    <lineage>
        <taxon>Bacteria</taxon>
        <taxon>Pseudomonadati</taxon>
        <taxon>Pseudomonadota</taxon>
        <taxon>Betaproteobacteria</taxon>
        <taxon>Burkholderiales</taxon>
        <taxon>Comamonadaceae</taxon>
        <taxon>Hydrogenophaga</taxon>
    </lineage>
</organism>
<feature type="transmembrane region" description="Helical" evidence="6">
    <location>
        <begin position="173"/>
        <end position="193"/>
    </location>
</feature>